<name>A0AC61MYS6_9FIRM</name>
<organism evidence="1 2">
    <name type="scientific">Aristaeella hokkaidonensis</name>
    <dbReference type="NCBI Taxonomy" id="3046382"/>
    <lineage>
        <taxon>Bacteria</taxon>
        <taxon>Bacillati</taxon>
        <taxon>Bacillota</taxon>
        <taxon>Clostridia</taxon>
        <taxon>Eubacteriales</taxon>
        <taxon>Aristaeellaceae</taxon>
        <taxon>Aristaeella</taxon>
    </lineage>
</organism>
<keyword evidence="2" id="KW-1185">Reference proteome</keyword>
<protein>
    <submittedName>
        <fullName evidence="1">Zinc ABC transporter substrate-binding protein</fullName>
    </submittedName>
</protein>
<gene>
    <name evidence="1" type="ORF">JYE49_06400</name>
</gene>
<dbReference type="EMBL" id="CP068393">
    <property type="protein sequence ID" value="QUC68320.1"/>
    <property type="molecule type" value="Genomic_DNA"/>
</dbReference>
<evidence type="ECO:0000313" key="1">
    <source>
        <dbReference type="EMBL" id="QUC68320.1"/>
    </source>
</evidence>
<reference evidence="1" key="1">
    <citation type="submission" date="2021-01" db="EMBL/GenBank/DDBJ databases">
        <title>Complete genome sequence of Clostridiales bacterium R-7.</title>
        <authorList>
            <person name="Mahoney-Kurpe S.C."/>
            <person name="Palevich N."/>
            <person name="Koike S."/>
            <person name="Moon C.D."/>
            <person name="Attwood G.T."/>
        </authorList>
    </citation>
    <scope>NUCLEOTIDE SEQUENCE</scope>
    <source>
        <strain evidence="1">R-7</strain>
    </source>
</reference>
<dbReference type="Proteomes" id="UP000682782">
    <property type="component" value="Chromosome"/>
</dbReference>
<sequence length="297" mass="32522">MKKLLALLLVLTLFLPALAAAETIVTSFYPVWILTLNLTEGIESVKVVNLAEPTTGCLHDYTLQNSDMVTLSQADALLVNGAGMESFLPVVTGAYPNLPVIDATAGLPFLHESDTVEIGEAEEDEEVNSHLWLDPQRAAGMAANLAEGLIRLMPDREAEILENLHAYQERLQALDETIREETKDIDRKVIIFHEAFPYFAEACGLTAAAVVNKEPEDILPTAQLVRVTELIFNLGIPMPLILKSAEEDPSVNTLVNETGIPVCELDPMTSGPENPPLDYYESIMMQNVKTLLNAIAQ</sequence>
<accession>A0AC61MYS6</accession>
<evidence type="ECO:0000313" key="2">
    <source>
        <dbReference type="Proteomes" id="UP000682782"/>
    </source>
</evidence>
<proteinExistence type="predicted"/>